<evidence type="ECO:0000259" key="3">
    <source>
        <dbReference type="Pfam" id="PF02932"/>
    </source>
</evidence>
<dbReference type="Pfam" id="PF02932">
    <property type="entry name" value="Neur_chan_memb"/>
    <property type="match status" value="1"/>
</dbReference>
<organism evidence="4 5">
    <name type="scientific">Plakobranchus ocellatus</name>
    <dbReference type="NCBI Taxonomy" id="259542"/>
    <lineage>
        <taxon>Eukaryota</taxon>
        <taxon>Metazoa</taxon>
        <taxon>Spiralia</taxon>
        <taxon>Lophotrochozoa</taxon>
        <taxon>Mollusca</taxon>
        <taxon>Gastropoda</taxon>
        <taxon>Heterobranchia</taxon>
        <taxon>Euthyneura</taxon>
        <taxon>Panpulmonata</taxon>
        <taxon>Sacoglossa</taxon>
        <taxon>Placobranchoidea</taxon>
        <taxon>Plakobranchidae</taxon>
        <taxon>Plakobranchus</taxon>
    </lineage>
</organism>
<keyword evidence="2" id="KW-0812">Transmembrane</keyword>
<dbReference type="Proteomes" id="UP000735302">
    <property type="component" value="Unassembled WGS sequence"/>
</dbReference>
<dbReference type="GO" id="GO:0006811">
    <property type="term" value="P:monoatomic ion transport"/>
    <property type="evidence" value="ECO:0007669"/>
    <property type="project" value="InterPro"/>
</dbReference>
<dbReference type="EMBL" id="BLXT01008354">
    <property type="protein sequence ID" value="GFO47878.1"/>
    <property type="molecule type" value="Genomic_DNA"/>
</dbReference>
<evidence type="ECO:0000256" key="1">
    <source>
        <dbReference type="SAM" id="MobiDB-lite"/>
    </source>
</evidence>
<dbReference type="Gene3D" id="1.20.58.390">
    <property type="entry name" value="Neurotransmitter-gated ion-channel transmembrane domain"/>
    <property type="match status" value="1"/>
</dbReference>
<dbReference type="InterPro" id="IPR038050">
    <property type="entry name" value="Neuro_actylchol_rec"/>
</dbReference>
<name>A0AAV4DU57_9GAST</name>
<proteinExistence type="predicted"/>
<feature type="domain" description="Neurotransmitter-gated ion-channel transmembrane" evidence="3">
    <location>
        <begin position="26"/>
        <end position="303"/>
    </location>
</feature>
<feature type="transmembrane region" description="Helical" evidence="2">
    <location>
        <begin position="25"/>
        <end position="45"/>
    </location>
</feature>
<keyword evidence="5" id="KW-1185">Reference proteome</keyword>
<dbReference type="InterPro" id="IPR036719">
    <property type="entry name" value="Neuro-gated_channel_TM_sf"/>
</dbReference>
<comment type="caution">
    <text evidence="4">The sequence shown here is derived from an EMBL/GenBank/DDBJ whole genome shotgun (WGS) entry which is preliminary data.</text>
</comment>
<evidence type="ECO:0000313" key="4">
    <source>
        <dbReference type="EMBL" id="GFO47878.1"/>
    </source>
</evidence>
<gene>
    <name evidence="4" type="ORF">PoB_007438300</name>
</gene>
<feature type="region of interest" description="Disordered" evidence="1">
    <location>
        <begin position="182"/>
        <end position="224"/>
    </location>
</feature>
<protein>
    <submittedName>
        <fullName evidence="4">Neuronal acetylcholine receptor subunit alpha-9-ii</fullName>
    </submittedName>
</protein>
<accession>A0AAV4DU57</accession>
<evidence type="ECO:0000313" key="5">
    <source>
        <dbReference type="Proteomes" id="UP000735302"/>
    </source>
</evidence>
<sequence length="313" mass="35016">MFTHFAFHYHANCVYVHAVHCGPGIYYGMTIFIVSFATAMTVFTLNIHHKGARGKAVPMIIKKICFDGLAKLFCMRVDTWDDNGVDLVSTEFSPDCNGVPSGSSNYIRLKVANKQETDPSSMELKQPHEMSHVNRVEIPPLLEHDHQVNGALPPRPVGFPGFRRSFGGFNTASAALHTSAASNSSSSSASIGGAEFSPPDLSQQTQQQQQYHSQQPLPPQQQQQQQQQQQLLQLQLQQQQTFELYFSRVLQRVYQTIEQNDIRLAEKDKREGIKLEWQQVAQITDRLLLTCFVCVTLTITAVVLLVSPASVDV</sequence>
<dbReference type="InterPro" id="IPR006029">
    <property type="entry name" value="Neurotrans-gated_channel_TM"/>
</dbReference>
<keyword evidence="2" id="KW-0472">Membrane</keyword>
<feature type="compositionally biased region" description="Low complexity" evidence="1">
    <location>
        <begin position="203"/>
        <end position="224"/>
    </location>
</feature>
<dbReference type="AlphaFoldDB" id="A0AAV4DU57"/>
<evidence type="ECO:0000256" key="2">
    <source>
        <dbReference type="SAM" id="Phobius"/>
    </source>
</evidence>
<reference evidence="4 5" key="1">
    <citation type="journal article" date="2021" name="Elife">
        <title>Chloroplast acquisition without the gene transfer in kleptoplastic sea slugs, Plakobranchus ocellatus.</title>
        <authorList>
            <person name="Maeda T."/>
            <person name="Takahashi S."/>
            <person name="Yoshida T."/>
            <person name="Shimamura S."/>
            <person name="Takaki Y."/>
            <person name="Nagai Y."/>
            <person name="Toyoda A."/>
            <person name="Suzuki Y."/>
            <person name="Arimoto A."/>
            <person name="Ishii H."/>
            <person name="Satoh N."/>
            <person name="Nishiyama T."/>
            <person name="Hasebe M."/>
            <person name="Maruyama T."/>
            <person name="Minagawa J."/>
            <person name="Obokata J."/>
            <person name="Shigenobu S."/>
        </authorList>
    </citation>
    <scope>NUCLEOTIDE SEQUENCE [LARGE SCALE GENOMIC DNA]</scope>
</reference>
<dbReference type="GO" id="GO:0016020">
    <property type="term" value="C:membrane"/>
    <property type="evidence" value="ECO:0007669"/>
    <property type="project" value="InterPro"/>
</dbReference>
<keyword evidence="4" id="KW-0675">Receptor</keyword>
<feature type="transmembrane region" description="Helical" evidence="2">
    <location>
        <begin position="287"/>
        <end position="307"/>
    </location>
</feature>
<dbReference type="SUPFAM" id="SSF90112">
    <property type="entry name" value="Neurotransmitter-gated ion-channel transmembrane pore"/>
    <property type="match status" value="1"/>
</dbReference>
<keyword evidence="2" id="KW-1133">Transmembrane helix</keyword>